<feature type="binding site" evidence="8 11">
    <location>
        <position position="47"/>
    </location>
    <ligand>
        <name>Mg(2+)</name>
        <dbReference type="ChEBI" id="CHEBI:18420"/>
    </ligand>
</feature>
<comment type="subcellular location">
    <subcellularLocation>
        <location evidence="8">Cytoplasm</location>
    </subcellularLocation>
</comment>
<dbReference type="Gene3D" id="3.20.20.60">
    <property type="entry name" value="Phosphoenolpyruvate-binding domains"/>
    <property type="match status" value="1"/>
</dbReference>
<dbReference type="AlphaFoldDB" id="A0AAJ0XI79"/>
<feature type="binding site" evidence="8 11">
    <location>
        <position position="117"/>
    </location>
    <ligand>
        <name>Mg(2+)</name>
        <dbReference type="ChEBI" id="CHEBI:18420"/>
    </ligand>
</feature>
<sequence length="277" mass="28701">MPTATITTTALRACKQRGEPIACLTCYDAAFAQLLERAGVEVLLVGDSLGMVVQGHSTTVPVTLDQMVYHSRCVTRVAEQSLVIADLPFMSYATPERALEAAARLMGEGGAAMVKLEGGEALAETVARLTAFGAPVCAHLGLLPQSIHQLGGYRVQGRDAEMAARIEADALALQAAGASLLVLECVPSALAAALAQRLHIPVIGIGAGRGCDGQVLVLHDILGLTPGKAPRFSKNFLAERADDGANDKAEVSIEAAVRAYVAAVKAGAFPAPEHTLA</sequence>
<dbReference type="PANTHER" id="PTHR20881:SF0">
    <property type="entry name" value="3-METHYL-2-OXOBUTANOATE HYDROXYMETHYLTRANSFERASE"/>
    <property type="match status" value="1"/>
</dbReference>
<dbReference type="FunFam" id="3.20.20.60:FF:000003">
    <property type="entry name" value="3-methyl-2-oxobutanoate hydroxymethyltransferase"/>
    <property type="match status" value="1"/>
</dbReference>
<dbReference type="GO" id="GO:0003864">
    <property type="term" value="F:3-methyl-2-oxobutanoate hydroxymethyltransferase activity"/>
    <property type="evidence" value="ECO:0007669"/>
    <property type="project" value="UniProtKB-UniRule"/>
</dbReference>
<comment type="subunit">
    <text evidence="3 8">Homodecamer; pentamer of dimers.</text>
</comment>
<feature type="binding site" evidence="8 10">
    <location>
        <begin position="47"/>
        <end position="48"/>
    </location>
    <ligand>
        <name>3-methyl-2-oxobutanoate</name>
        <dbReference type="ChEBI" id="CHEBI:11851"/>
    </ligand>
</feature>
<dbReference type="EMBL" id="NHSF01000084">
    <property type="protein sequence ID" value="MBK5932252.1"/>
    <property type="molecule type" value="Genomic_DNA"/>
</dbReference>
<reference evidence="12" key="2">
    <citation type="journal article" date="2020" name="Microorganisms">
        <title>Osmotic Adaptation and Compatible Solute Biosynthesis of Phototrophic Bacteria as Revealed from Genome Analyses.</title>
        <authorList>
            <person name="Imhoff J.F."/>
            <person name="Rahn T."/>
            <person name="Kunzel S."/>
            <person name="Keller A."/>
            <person name="Neulinger S.C."/>
        </authorList>
    </citation>
    <scope>NUCLEOTIDE SEQUENCE</scope>
    <source>
        <strain evidence="12">DSM 4395</strain>
    </source>
</reference>
<organism evidence="12 13">
    <name type="scientific">Halochromatium salexigens</name>
    <name type="common">Chromatium salexigens</name>
    <dbReference type="NCBI Taxonomy" id="49447"/>
    <lineage>
        <taxon>Bacteria</taxon>
        <taxon>Pseudomonadati</taxon>
        <taxon>Pseudomonadota</taxon>
        <taxon>Gammaproteobacteria</taxon>
        <taxon>Chromatiales</taxon>
        <taxon>Chromatiaceae</taxon>
        <taxon>Halochromatium</taxon>
    </lineage>
</organism>
<comment type="pathway">
    <text evidence="1 8">Cofactor biosynthesis; (R)-pantothenate biosynthesis; (R)-pantoate from 3-methyl-2-oxobutanoate: step 1/2.</text>
</comment>
<evidence type="ECO:0000256" key="1">
    <source>
        <dbReference type="ARBA" id="ARBA00005033"/>
    </source>
</evidence>
<dbReference type="NCBIfam" id="NF001452">
    <property type="entry name" value="PRK00311.1"/>
    <property type="match status" value="1"/>
</dbReference>
<dbReference type="InterPro" id="IPR015813">
    <property type="entry name" value="Pyrv/PenolPyrv_kinase-like_dom"/>
</dbReference>
<dbReference type="InterPro" id="IPR040442">
    <property type="entry name" value="Pyrv_kinase-like_dom_sf"/>
</dbReference>
<dbReference type="SUPFAM" id="SSF51621">
    <property type="entry name" value="Phosphoenolpyruvate/pyruvate domain"/>
    <property type="match status" value="1"/>
</dbReference>
<dbReference type="NCBIfam" id="TIGR00222">
    <property type="entry name" value="panB"/>
    <property type="match status" value="1"/>
</dbReference>
<comment type="cofactor">
    <cofactor evidence="8 11">
        <name>Mg(2+)</name>
        <dbReference type="ChEBI" id="CHEBI:18420"/>
    </cofactor>
    <text evidence="8 11">Binds 1 Mg(2+) ion per subunit.</text>
</comment>
<dbReference type="PIRSF" id="PIRSF000388">
    <property type="entry name" value="Pantoate_hydroxy_MeTrfase"/>
    <property type="match status" value="1"/>
</dbReference>
<evidence type="ECO:0000256" key="6">
    <source>
        <dbReference type="ARBA" id="ARBA00022723"/>
    </source>
</evidence>
<evidence type="ECO:0000313" key="13">
    <source>
        <dbReference type="Proteomes" id="UP001296967"/>
    </source>
</evidence>
<evidence type="ECO:0000256" key="4">
    <source>
        <dbReference type="ARBA" id="ARBA00022655"/>
    </source>
</evidence>
<evidence type="ECO:0000313" key="12">
    <source>
        <dbReference type="EMBL" id="MBK5932252.1"/>
    </source>
</evidence>
<comment type="caution">
    <text evidence="12">The sequence shown here is derived from an EMBL/GenBank/DDBJ whole genome shotgun (WGS) entry which is preliminary data.</text>
</comment>
<name>A0AAJ0XI79_HALSE</name>
<comment type="function">
    <text evidence="7 8">Catalyzes the reversible reaction in which hydroxymethyl group from 5,10-methylenetetrahydrofolate is transferred onto alpha-ketoisovalerate to form ketopantoate.</text>
</comment>
<dbReference type="InterPro" id="IPR003700">
    <property type="entry name" value="Pantoate_hydroxy_MeTrfase"/>
</dbReference>
<comment type="catalytic activity">
    <reaction evidence="8">
        <text>(6R)-5,10-methylene-5,6,7,8-tetrahydrofolate + 3-methyl-2-oxobutanoate + H2O = 2-dehydropantoate + (6S)-5,6,7,8-tetrahydrofolate</text>
        <dbReference type="Rhea" id="RHEA:11824"/>
        <dbReference type="ChEBI" id="CHEBI:11561"/>
        <dbReference type="ChEBI" id="CHEBI:11851"/>
        <dbReference type="ChEBI" id="CHEBI:15377"/>
        <dbReference type="ChEBI" id="CHEBI:15636"/>
        <dbReference type="ChEBI" id="CHEBI:57453"/>
        <dbReference type="EC" id="2.1.2.11"/>
    </reaction>
</comment>
<dbReference type="Pfam" id="PF02548">
    <property type="entry name" value="Pantoate_transf"/>
    <property type="match status" value="1"/>
</dbReference>
<keyword evidence="13" id="KW-1185">Reference proteome</keyword>
<keyword evidence="8" id="KW-0963">Cytoplasm</keyword>
<keyword evidence="5 8" id="KW-0808">Transferase</keyword>
<dbReference type="GO" id="GO:0005737">
    <property type="term" value="C:cytoplasm"/>
    <property type="evidence" value="ECO:0007669"/>
    <property type="project" value="UniProtKB-SubCell"/>
</dbReference>
<proteinExistence type="inferred from homology"/>
<evidence type="ECO:0000256" key="7">
    <source>
        <dbReference type="ARBA" id="ARBA00056497"/>
    </source>
</evidence>
<protein>
    <recommendedName>
        <fullName evidence="8">3-methyl-2-oxobutanoate hydroxymethyltransferase</fullName>
        <ecNumber evidence="8">2.1.2.11</ecNumber>
    </recommendedName>
    <alternativeName>
        <fullName evidence="8">Ketopantoate hydroxymethyltransferase</fullName>
        <shortName evidence="8">KPHMT</shortName>
    </alternativeName>
</protein>
<evidence type="ECO:0000256" key="11">
    <source>
        <dbReference type="PIRSR" id="PIRSR000388-3"/>
    </source>
</evidence>
<dbReference type="HAMAP" id="MF_00156">
    <property type="entry name" value="PanB"/>
    <property type="match status" value="1"/>
</dbReference>
<feature type="binding site" evidence="8 10">
    <location>
        <position position="86"/>
    </location>
    <ligand>
        <name>3-methyl-2-oxobutanoate</name>
        <dbReference type="ChEBI" id="CHEBI:11851"/>
    </ligand>
</feature>
<keyword evidence="6 8" id="KW-0479">Metal-binding</keyword>
<gene>
    <name evidence="8" type="primary">panB</name>
    <name evidence="12" type="ORF">CCR82_17350</name>
</gene>
<feature type="binding site" evidence="8 10">
    <location>
        <position position="115"/>
    </location>
    <ligand>
        <name>3-methyl-2-oxobutanoate</name>
        <dbReference type="ChEBI" id="CHEBI:11851"/>
    </ligand>
</feature>
<evidence type="ECO:0000256" key="3">
    <source>
        <dbReference type="ARBA" id="ARBA00011424"/>
    </source>
</evidence>
<dbReference type="Proteomes" id="UP001296967">
    <property type="component" value="Unassembled WGS sequence"/>
</dbReference>
<dbReference type="CDD" id="cd06557">
    <property type="entry name" value="KPHMT-like"/>
    <property type="match status" value="1"/>
</dbReference>
<dbReference type="GO" id="GO:0000287">
    <property type="term" value="F:magnesium ion binding"/>
    <property type="evidence" value="ECO:0007669"/>
    <property type="project" value="TreeGrafter"/>
</dbReference>
<evidence type="ECO:0000256" key="9">
    <source>
        <dbReference type="PIRSR" id="PIRSR000388-1"/>
    </source>
</evidence>
<dbReference type="PANTHER" id="PTHR20881">
    <property type="entry name" value="3-METHYL-2-OXOBUTANOATE HYDROXYMETHYLTRANSFERASE"/>
    <property type="match status" value="1"/>
</dbReference>
<evidence type="ECO:0000256" key="2">
    <source>
        <dbReference type="ARBA" id="ARBA00008676"/>
    </source>
</evidence>
<evidence type="ECO:0000256" key="8">
    <source>
        <dbReference type="HAMAP-Rule" id="MF_00156"/>
    </source>
</evidence>
<dbReference type="RefSeq" id="WP_201247095.1">
    <property type="nucleotide sequence ID" value="NZ_NHSF01000084.1"/>
</dbReference>
<dbReference type="EC" id="2.1.2.11" evidence="8"/>
<dbReference type="GO" id="GO:0015940">
    <property type="term" value="P:pantothenate biosynthetic process"/>
    <property type="evidence" value="ECO:0007669"/>
    <property type="project" value="UniProtKB-UniRule"/>
</dbReference>
<reference evidence="12" key="1">
    <citation type="submission" date="2017-05" db="EMBL/GenBank/DDBJ databases">
        <authorList>
            <person name="Imhoff J.F."/>
            <person name="Rahn T."/>
            <person name="Kuenzel S."/>
            <person name="Neulinger S.C."/>
        </authorList>
    </citation>
    <scope>NUCLEOTIDE SEQUENCE</scope>
    <source>
        <strain evidence="12">DSM 4395</strain>
    </source>
</reference>
<feature type="binding site" evidence="8 11">
    <location>
        <position position="86"/>
    </location>
    <ligand>
        <name>Mg(2+)</name>
        <dbReference type="ChEBI" id="CHEBI:18420"/>
    </ligand>
</feature>
<accession>A0AAJ0XI79</accession>
<keyword evidence="4 8" id="KW-0566">Pantothenate biosynthesis</keyword>
<feature type="active site" description="Proton acceptor" evidence="8 9">
    <location>
        <position position="184"/>
    </location>
</feature>
<evidence type="ECO:0000256" key="5">
    <source>
        <dbReference type="ARBA" id="ARBA00022679"/>
    </source>
</evidence>
<keyword evidence="8 11" id="KW-0460">Magnesium</keyword>
<evidence type="ECO:0000256" key="10">
    <source>
        <dbReference type="PIRSR" id="PIRSR000388-2"/>
    </source>
</evidence>
<comment type="similarity">
    <text evidence="2 8">Belongs to the PanB family.</text>
</comment>